<keyword evidence="1" id="KW-1133">Transmembrane helix</keyword>
<feature type="transmembrane region" description="Helical" evidence="1">
    <location>
        <begin position="246"/>
        <end position="268"/>
    </location>
</feature>
<feature type="transmembrane region" description="Helical" evidence="1">
    <location>
        <begin position="68"/>
        <end position="87"/>
    </location>
</feature>
<feature type="transmembrane region" description="Helical" evidence="1">
    <location>
        <begin position="188"/>
        <end position="212"/>
    </location>
</feature>
<dbReference type="Proteomes" id="UP000276232">
    <property type="component" value="Unassembled WGS sequence"/>
</dbReference>
<dbReference type="EMBL" id="RJKN01000001">
    <property type="protein sequence ID" value="ROP45730.1"/>
    <property type="molecule type" value="Genomic_DNA"/>
</dbReference>
<evidence type="ECO:0000256" key="1">
    <source>
        <dbReference type="SAM" id="Phobius"/>
    </source>
</evidence>
<protein>
    <submittedName>
        <fullName evidence="2">Uncharacterized protein</fullName>
    </submittedName>
</protein>
<dbReference type="AlphaFoldDB" id="A0A3N1HTI7"/>
<sequence>MVVVWSVLTGLSLLQVVRRLVAVRRPPSGERVVEPLALRAGLPMPASSGARGAALQERVVERMLRRDLAAACGGLVVAVLVLAVVLVARATGVPDGSPVAVPDGADWLPLLLAVALLLAGRATASALVAGHQALQQPVLGAPRVARVRSPHLADYVPHPETGAVRLVVGLSAAAAAGLAVAASVGRVAWSVVVAPAAAAAVLVVALVALELVCRRVLAQQQPAGSALELAWDDVLRGQLLRDLVSLPLLLALVTCLQTWPTAATAWGLGGSAPVTWLPLLVMGLAVAVLVSALVRPAERRSRERLWPDTEALLVGEDVHGIRPGTGMAAGPTP</sequence>
<dbReference type="InParanoid" id="A0A3N1HTI7"/>
<name>A0A3N1HTI7_9ACTN</name>
<proteinExistence type="predicted"/>
<dbReference type="RefSeq" id="WP_123378446.1">
    <property type="nucleotide sequence ID" value="NZ_RJKN01000001.1"/>
</dbReference>
<keyword evidence="3" id="KW-1185">Reference proteome</keyword>
<evidence type="ECO:0000313" key="3">
    <source>
        <dbReference type="Proteomes" id="UP000276232"/>
    </source>
</evidence>
<feature type="transmembrane region" description="Helical" evidence="1">
    <location>
        <begin position="163"/>
        <end position="182"/>
    </location>
</feature>
<organism evidence="2 3">
    <name type="scientific">Pseudokineococcus lusitanus</name>
    <dbReference type="NCBI Taxonomy" id="763993"/>
    <lineage>
        <taxon>Bacteria</taxon>
        <taxon>Bacillati</taxon>
        <taxon>Actinomycetota</taxon>
        <taxon>Actinomycetes</taxon>
        <taxon>Kineosporiales</taxon>
        <taxon>Kineosporiaceae</taxon>
        <taxon>Pseudokineococcus</taxon>
    </lineage>
</organism>
<keyword evidence="1" id="KW-0472">Membrane</keyword>
<keyword evidence="1" id="KW-0812">Transmembrane</keyword>
<gene>
    <name evidence="2" type="ORF">EDC03_0335</name>
</gene>
<feature type="transmembrane region" description="Helical" evidence="1">
    <location>
        <begin position="274"/>
        <end position="294"/>
    </location>
</feature>
<comment type="caution">
    <text evidence="2">The sequence shown here is derived from an EMBL/GenBank/DDBJ whole genome shotgun (WGS) entry which is preliminary data.</text>
</comment>
<feature type="transmembrane region" description="Helical" evidence="1">
    <location>
        <begin position="107"/>
        <end position="129"/>
    </location>
</feature>
<reference evidence="2 3" key="1">
    <citation type="journal article" date="2015" name="Stand. Genomic Sci.">
        <title>Genomic Encyclopedia of Bacterial and Archaeal Type Strains, Phase III: the genomes of soil and plant-associated and newly described type strains.</title>
        <authorList>
            <person name="Whitman W.B."/>
            <person name="Woyke T."/>
            <person name="Klenk H.P."/>
            <person name="Zhou Y."/>
            <person name="Lilburn T.G."/>
            <person name="Beck B.J."/>
            <person name="De Vos P."/>
            <person name="Vandamme P."/>
            <person name="Eisen J.A."/>
            <person name="Garrity G."/>
            <person name="Hugenholtz P."/>
            <person name="Kyrpides N.C."/>
        </authorList>
    </citation>
    <scope>NUCLEOTIDE SEQUENCE [LARGE SCALE GENOMIC DNA]</scope>
    <source>
        <strain evidence="2 3">CECT 7306</strain>
    </source>
</reference>
<accession>A0A3N1HTI7</accession>
<evidence type="ECO:0000313" key="2">
    <source>
        <dbReference type="EMBL" id="ROP45730.1"/>
    </source>
</evidence>